<feature type="region of interest" description="Disordered" evidence="1">
    <location>
        <begin position="1"/>
        <end position="86"/>
    </location>
</feature>
<dbReference type="AlphaFoldDB" id="A0AAV6Q4A7"/>
<sequence>MAASSDRSPPPFSAAEDPEAGQPDMADGDSDEGEDIFVNNSNPVAVSRGVSQPDRVSVEPPDLFNEGEANTKTKSNGVHSDDDSDLFADARVEAEYRQVW</sequence>
<dbReference type="Pfam" id="PF03700">
    <property type="entry name" value="Sorting_nexin"/>
    <property type="match status" value="1"/>
</dbReference>
<reference evidence="3 4" key="1">
    <citation type="journal article" date="2021" name="Sci. Rep.">
        <title>Chromosome anchoring in Senegalese sole (Solea senegalensis) reveals sex-associated markers and genome rearrangements in flatfish.</title>
        <authorList>
            <person name="Guerrero-Cozar I."/>
            <person name="Gomez-Garrido J."/>
            <person name="Berbel C."/>
            <person name="Martinez-Blanch J.F."/>
            <person name="Alioto T."/>
            <person name="Claros M.G."/>
            <person name="Gagnaire P.A."/>
            <person name="Manchado M."/>
        </authorList>
    </citation>
    <scope>NUCLEOTIDE SEQUENCE [LARGE SCALE GENOMIC DNA]</scope>
    <source>
        <strain evidence="3">Sse05_10M</strain>
    </source>
</reference>
<gene>
    <name evidence="3" type="ORF">JOB18_044585</name>
</gene>
<keyword evidence="4" id="KW-1185">Reference proteome</keyword>
<evidence type="ECO:0000313" key="4">
    <source>
        <dbReference type="Proteomes" id="UP000693946"/>
    </source>
</evidence>
<name>A0AAV6Q4A7_SOLSE</name>
<dbReference type="InterPro" id="IPR005329">
    <property type="entry name" value="Sorting_nexin_N"/>
</dbReference>
<feature type="domain" description="Sorting nexin N-terminal" evidence="2">
    <location>
        <begin position="4"/>
        <end position="88"/>
    </location>
</feature>
<protein>
    <submittedName>
        <fullName evidence="3">Sorting nexin-1</fullName>
    </submittedName>
</protein>
<dbReference type="Proteomes" id="UP000693946">
    <property type="component" value="Linkage Group LG7"/>
</dbReference>
<feature type="compositionally biased region" description="Polar residues" evidence="1">
    <location>
        <begin position="68"/>
        <end position="78"/>
    </location>
</feature>
<dbReference type="EMBL" id="JAGKHQ010000019">
    <property type="protein sequence ID" value="KAG7483288.1"/>
    <property type="molecule type" value="Genomic_DNA"/>
</dbReference>
<evidence type="ECO:0000259" key="2">
    <source>
        <dbReference type="Pfam" id="PF03700"/>
    </source>
</evidence>
<proteinExistence type="predicted"/>
<organism evidence="3 4">
    <name type="scientific">Solea senegalensis</name>
    <name type="common">Senegalese sole</name>
    <dbReference type="NCBI Taxonomy" id="28829"/>
    <lineage>
        <taxon>Eukaryota</taxon>
        <taxon>Metazoa</taxon>
        <taxon>Chordata</taxon>
        <taxon>Craniata</taxon>
        <taxon>Vertebrata</taxon>
        <taxon>Euteleostomi</taxon>
        <taxon>Actinopterygii</taxon>
        <taxon>Neopterygii</taxon>
        <taxon>Teleostei</taxon>
        <taxon>Neoteleostei</taxon>
        <taxon>Acanthomorphata</taxon>
        <taxon>Carangaria</taxon>
        <taxon>Pleuronectiformes</taxon>
        <taxon>Pleuronectoidei</taxon>
        <taxon>Soleidae</taxon>
        <taxon>Solea</taxon>
    </lineage>
</organism>
<evidence type="ECO:0000313" key="3">
    <source>
        <dbReference type="EMBL" id="KAG7483288.1"/>
    </source>
</evidence>
<dbReference type="GO" id="GO:0006886">
    <property type="term" value="P:intracellular protein transport"/>
    <property type="evidence" value="ECO:0007669"/>
    <property type="project" value="InterPro"/>
</dbReference>
<evidence type="ECO:0000256" key="1">
    <source>
        <dbReference type="SAM" id="MobiDB-lite"/>
    </source>
</evidence>
<feature type="compositionally biased region" description="Acidic residues" evidence="1">
    <location>
        <begin position="26"/>
        <end position="35"/>
    </location>
</feature>
<accession>A0AAV6Q4A7</accession>
<comment type="caution">
    <text evidence="3">The sequence shown here is derived from an EMBL/GenBank/DDBJ whole genome shotgun (WGS) entry which is preliminary data.</text>
</comment>